<sequence length="343" mass="35551">MDREEGGREGEKEVGNSAFEIALRATGVSRAVAEDILKHTSGEKSEGALSAVSTPASSPRASSRASVQDGLPSAATSLPPSLWRRRGRDWGGRGGGGAKEGGREGGREGRGRAAHTTLRQQVAGLRGAGRGVRGGGGEGGKGGPEGHRKPPLPSSFALPVPSSPPALVARCPVQEAVGEGGGGTRRRGRRCRSGRTSTAKPTPRSTGSGKLGHQREENSSHRLEPTPDPQSDSHTLSVGKNEREGGCSTTPDVKGKEEEGERRDLRRERTGPAAAAGRRTATLEGGVKGGAAAEAGHQSGSGGQVEACKTAGYGVKDRLNGVKCIDDKDRRDKASKVRFERKE</sequence>
<dbReference type="AlphaFoldDB" id="A0A4D9D237"/>
<name>A0A4D9D237_9STRA</name>
<gene>
    <name evidence="2" type="ORF">NSK_003309</name>
</gene>
<feature type="region of interest" description="Disordered" evidence="1">
    <location>
        <begin position="39"/>
        <end position="306"/>
    </location>
</feature>
<feature type="compositionally biased region" description="Low complexity" evidence="1">
    <location>
        <begin position="271"/>
        <end position="296"/>
    </location>
</feature>
<comment type="caution">
    <text evidence="2">The sequence shown here is derived from an EMBL/GenBank/DDBJ whole genome shotgun (WGS) entry which is preliminary data.</text>
</comment>
<feature type="compositionally biased region" description="Polar residues" evidence="1">
    <location>
        <begin position="229"/>
        <end position="238"/>
    </location>
</feature>
<keyword evidence="3" id="KW-1185">Reference proteome</keyword>
<feature type="compositionally biased region" description="Basic residues" evidence="1">
    <location>
        <begin position="184"/>
        <end position="193"/>
    </location>
</feature>
<evidence type="ECO:0000313" key="2">
    <source>
        <dbReference type="EMBL" id="TFJ85436.1"/>
    </source>
</evidence>
<evidence type="ECO:0000313" key="3">
    <source>
        <dbReference type="Proteomes" id="UP000355283"/>
    </source>
</evidence>
<feature type="compositionally biased region" description="Basic and acidic residues" evidence="1">
    <location>
        <begin position="253"/>
        <end position="270"/>
    </location>
</feature>
<dbReference type="Proteomes" id="UP000355283">
    <property type="component" value="Unassembled WGS sequence"/>
</dbReference>
<reference evidence="2 3" key="1">
    <citation type="submission" date="2019-01" db="EMBL/GenBank/DDBJ databases">
        <title>Nuclear Genome Assembly of the Microalgal Biofuel strain Nannochloropsis salina CCMP1776.</title>
        <authorList>
            <person name="Hovde B."/>
        </authorList>
    </citation>
    <scope>NUCLEOTIDE SEQUENCE [LARGE SCALE GENOMIC DNA]</scope>
    <source>
        <strain evidence="2 3">CCMP1776</strain>
    </source>
</reference>
<feature type="compositionally biased region" description="Basic and acidic residues" evidence="1">
    <location>
        <begin position="100"/>
        <end position="111"/>
    </location>
</feature>
<feature type="compositionally biased region" description="Basic and acidic residues" evidence="1">
    <location>
        <begin position="213"/>
        <end position="225"/>
    </location>
</feature>
<dbReference type="EMBL" id="SDOX01000012">
    <property type="protein sequence ID" value="TFJ85436.1"/>
    <property type="molecule type" value="Genomic_DNA"/>
</dbReference>
<feature type="region of interest" description="Disordered" evidence="1">
    <location>
        <begin position="319"/>
        <end position="343"/>
    </location>
</feature>
<feature type="compositionally biased region" description="Polar residues" evidence="1">
    <location>
        <begin position="199"/>
        <end position="208"/>
    </location>
</feature>
<accession>A0A4D9D237</accession>
<proteinExistence type="predicted"/>
<feature type="compositionally biased region" description="Gly residues" evidence="1">
    <location>
        <begin position="126"/>
        <end position="143"/>
    </location>
</feature>
<evidence type="ECO:0000256" key="1">
    <source>
        <dbReference type="SAM" id="MobiDB-lite"/>
    </source>
</evidence>
<feature type="compositionally biased region" description="Low complexity" evidence="1">
    <location>
        <begin position="50"/>
        <end position="67"/>
    </location>
</feature>
<organism evidence="2 3">
    <name type="scientific">Nannochloropsis salina CCMP1776</name>
    <dbReference type="NCBI Taxonomy" id="1027361"/>
    <lineage>
        <taxon>Eukaryota</taxon>
        <taxon>Sar</taxon>
        <taxon>Stramenopiles</taxon>
        <taxon>Ochrophyta</taxon>
        <taxon>Eustigmatophyceae</taxon>
        <taxon>Eustigmatales</taxon>
        <taxon>Monodopsidaceae</taxon>
        <taxon>Microchloropsis</taxon>
        <taxon>Microchloropsis salina</taxon>
    </lineage>
</organism>
<protein>
    <submittedName>
        <fullName evidence="2">Uncharacterized protein</fullName>
    </submittedName>
</protein>